<dbReference type="Pfam" id="PF00440">
    <property type="entry name" value="TetR_N"/>
    <property type="match status" value="1"/>
</dbReference>
<proteinExistence type="predicted"/>
<dbReference type="InterPro" id="IPR036271">
    <property type="entry name" value="Tet_transcr_reg_TetR-rel_C_sf"/>
</dbReference>
<evidence type="ECO:0000256" key="4">
    <source>
        <dbReference type="PROSITE-ProRule" id="PRU00335"/>
    </source>
</evidence>
<dbReference type="OrthoDB" id="3288227at2"/>
<keyword evidence="8" id="KW-1185">Reference proteome</keyword>
<dbReference type="AlphaFoldDB" id="A0A3D9ZER6"/>
<dbReference type="InterPro" id="IPR001647">
    <property type="entry name" value="HTH_TetR"/>
</dbReference>
<dbReference type="Gene3D" id="1.10.357.10">
    <property type="entry name" value="Tetracycline Repressor, domain 2"/>
    <property type="match status" value="1"/>
</dbReference>
<accession>A0A3D9ZER6</accession>
<dbReference type="Proteomes" id="UP000256913">
    <property type="component" value="Unassembled WGS sequence"/>
</dbReference>
<dbReference type="EMBL" id="QUMQ01000001">
    <property type="protein sequence ID" value="REF95014.1"/>
    <property type="molecule type" value="Genomic_DNA"/>
</dbReference>
<dbReference type="InterPro" id="IPR009057">
    <property type="entry name" value="Homeodomain-like_sf"/>
</dbReference>
<dbReference type="PROSITE" id="PS50977">
    <property type="entry name" value="HTH_TETR_2"/>
    <property type="match status" value="1"/>
</dbReference>
<dbReference type="PANTHER" id="PTHR30055:SF234">
    <property type="entry name" value="HTH-TYPE TRANSCRIPTIONAL REGULATOR BETI"/>
    <property type="match status" value="1"/>
</dbReference>
<dbReference type="GO" id="GO:0000976">
    <property type="term" value="F:transcription cis-regulatory region binding"/>
    <property type="evidence" value="ECO:0007669"/>
    <property type="project" value="TreeGrafter"/>
</dbReference>
<dbReference type="RefSeq" id="WP_116066765.1">
    <property type="nucleotide sequence ID" value="NZ_BONB01000018.1"/>
</dbReference>
<dbReference type="SUPFAM" id="SSF48498">
    <property type="entry name" value="Tetracyclin repressor-like, C-terminal domain"/>
    <property type="match status" value="1"/>
</dbReference>
<organism evidence="7 8">
    <name type="scientific">Asanoa ferruginea</name>
    <dbReference type="NCBI Taxonomy" id="53367"/>
    <lineage>
        <taxon>Bacteria</taxon>
        <taxon>Bacillati</taxon>
        <taxon>Actinomycetota</taxon>
        <taxon>Actinomycetes</taxon>
        <taxon>Micromonosporales</taxon>
        <taxon>Micromonosporaceae</taxon>
        <taxon>Asanoa</taxon>
    </lineage>
</organism>
<evidence type="ECO:0000256" key="5">
    <source>
        <dbReference type="SAM" id="MobiDB-lite"/>
    </source>
</evidence>
<protein>
    <submittedName>
        <fullName evidence="7">TetR family transcriptional regulator</fullName>
    </submittedName>
</protein>
<comment type="caution">
    <text evidence="7">The sequence shown here is derived from an EMBL/GenBank/DDBJ whole genome shotgun (WGS) entry which is preliminary data.</text>
</comment>
<feature type="region of interest" description="Disordered" evidence="5">
    <location>
        <begin position="181"/>
        <end position="204"/>
    </location>
</feature>
<reference evidence="7 8" key="1">
    <citation type="submission" date="2018-08" db="EMBL/GenBank/DDBJ databases">
        <title>Sequencing the genomes of 1000 actinobacteria strains.</title>
        <authorList>
            <person name="Klenk H.-P."/>
        </authorList>
    </citation>
    <scope>NUCLEOTIDE SEQUENCE [LARGE SCALE GENOMIC DNA]</scope>
    <source>
        <strain evidence="7 8">DSM 44099</strain>
    </source>
</reference>
<evidence type="ECO:0000313" key="7">
    <source>
        <dbReference type="EMBL" id="REF95014.1"/>
    </source>
</evidence>
<keyword evidence="3" id="KW-0804">Transcription</keyword>
<dbReference type="PANTHER" id="PTHR30055">
    <property type="entry name" value="HTH-TYPE TRANSCRIPTIONAL REGULATOR RUTR"/>
    <property type="match status" value="1"/>
</dbReference>
<dbReference type="SUPFAM" id="SSF46689">
    <property type="entry name" value="Homeodomain-like"/>
    <property type="match status" value="1"/>
</dbReference>
<feature type="DNA-binding region" description="H-T-H motif" evidence="4">
    <location>
        <begin position="29"/>
        <end position="48"/>
    </location>
</feature>
<keyword evidence="2 4" id="KW-0238">DNA-binding</keyword>
<dbReference type="PRINTS" id="PR00455">
    <property type="entry name" value="HTHTETR"/>
</dbReference>
<evidence type="ECO:0000256" key="3">
    <source>
        <dbReference type="ARBA" id="ARBA00023163"/>
    </source>
</evidence>
<evidence type="ECO:0000259" key="6">
    <source>
        <dbReference type="PROSITE" id="PS50977"/>
    </source>
</evidence>
<sequence>MRAGTDARRAEIVDAAYRCVAEKGLPGLRMRDVAAAAGVNIATVHYHLTSKEELIRAVVDRAHELFARNATPPPSTDPRTRVAAHLRRLFTLLERDPRLGHVLTELALQGERDPVVAEVVAASEARWRTNLQAMLAPLPKPRAAALASLIIMTVKGACLPPHNPTALRAVRRELIHHVEAEEANRAEDAEVSGAGPGGSPAPRS</sequence>
<evidence type="ECO:0000313" key="8">
    <source>
        <dbReference type="Proteomes" id="UP000256913"/>
    </source>
</evidence>
<gene>
    <name evidence="7" type="ORF">DFJ67_0961</name>
</gene>
<dbReference type="InterPro" id="IPR050109">
    <property type="entry name" value="HTH-type_TetR-like_transc_reg"/>
</dbReference>
<name>A0A3D9ZER6_9ACTN</name>
<keyword evidence="1" id="KW-0805">Transcription regulation</keyword>
<evidence type="ECO:0000256" key="2">
    <source>
        <dbReference type="ARBA" id="ARBA00023125"/>
    </source>
</evidence>
<evidence type="ECO:0000256" key="1">
    <source>
        <dbReference type="ARBA" id="ARBA00023015"/>
    </source>
</evidence>
<feature type="domain" description="HTH tetR-type" evidence="6">
    <location>
        <begin position="6"/>
        <end position="66"/>
    </location>
</feature>
<dbReference type="GO" id="GO:0003700">
    <property type="term" value="F:DNA-binding transcription factor activity"/>
    <property type="evidence" value="ECO:0007669"/>
    <property type="project" value="TreeGrafter"/>
</dbReference>